<evidence type="ECO:0000256" key="2">
    <source>
        <dbReference type="ARBA" id="ARBA00010980"/>
    </source>
</evidence>
<dbReference type="AlphaFoldDB" id="A0A392PPP4"/>
<evidence type="ECO:0000256" key="1">
    <source>
        <dbReference type="ARBA" id="ARBA00004191"/>
    </source>
</evidence>
<dbReference type="EMBL" id="LXQA010085996">
    <property type="protein sequence ID" value="MCI12885.1"/>
    <property type="molecule type" value="Genomic_DNA"/>
</dbReference>
<evidence type="ECO:0000256" key="4">
    <source>
        <dbReference type="ARBA" id="ARBA00022729"/>
    </source>
</evidence>
<evidence type="ECO:0000256" key="3">
    <source>
        <dbReference type="ARBA" id="ARBA00022512"/>
    </source>
</evidence>
<keyword evidence="4" id="KW-0732">Signal</keyword>
<dbReference type="Proteomes" id="UP000265520">
    <property type="component" value="Unassembled WGS sequence"/>
</dbReference>
<evidence type="ECO:0000313" key="5">
    <source>
        <dbReference type="EMBL" id="MCI12885.1"/>
    </source>
</evidence>
<dbReference type="GO" id="GO:0016829">
    <property type="term" value="F:lyase activity"/>
    <property type="evidence" value="ECO:0007669"/>
    <property type="project" value="UniProtKB-KW"/>
</dbReference>
<keyword evidence="3" id="KW-0964">Secreted</keyword>
<dbReference type="PRINTS" id="PR00807">
    <property type="entry name" value="AMBALLERGEN"/>
</dbReference>
<dbReference type="InterPro" id="IPR018082">
    <property type="entry name" value="AmbAllergen"/>
</dbReference>
<proteinExistence type="inferred from homology"/>
<comment type="caution">
    <text evidence="5">The sequence shown here is derived from an EMBL/GenBank/DDBJ whole genome shotgun (WGS) entry which is preliminary data.</text>
</comment>
<organism evidence="5 6">
    <name type="scientific">Trifolium medium</name>
    <dbReference type="NCBI Taxonomy" id="97028"/>
    <lineage>
        <taxon>Eukaryota</taxon>
        <taxon>Viridiplantae</taxon>
        <taxon>Streptophyta</taxon>
        <taxon>Embryophyta</taxon>
        <taxon>Tracheophyta</taxon>
        <taxon>Spermatophyta</taxon>
        <taxon>Magnoliopsida</taxon>
        <taxon>eudicotyledons</taxon>
        <taxon>Gunneridae</taxon>
        <taxon>Pentapetalae</taxon>
        <taxon>rosids</taxon>
        <taxon>fabids</taxon>
        <taxon>Fabales</taxon>
        <taxon>Fabaceae</taxon>
        <taxon>Papilionoideae</taxon>
        <taxon>50 kb inversion clade</taxon>
        <taxon>NPAAA clade</taxon>
        <taxon>Hologalegina</taxon>
        <taxon>IRL clade</taxon>
        <taxon>Trifolieae</taxon>
        <taxon>Trifolium</taxon>
    </lineage>
</organism>
<sequence length="74" mass="8599">ITKWEYSPEAEWKTWTWRSINDVYMNRAFFRQGGAELTNRPFSSKDKITAKPGTYVGRLTRHSGCLRCIVGKPC</sequence>
<keyword evidence="3" id="KW-0134">Cell wall</keyword>
<keyword evidence="6" id="KW-1185">Reference proteome</keyword>
<comment type="similarity">
    <text evidence="2">Belongs to the polysaccharide lyase 1 family.</text>
</comment>
<evidence type="ECO:0000313" key="6">
    <source>
        <dbReference type="Proteomes" id="UP000265520"/>
    </source>
</evidence>
<protein>
    <submittedName>
        <fullName evidence="5">Pectate lyase 3-like</fullName>
    </submittedName>
</protein>
<reference evidence="5 6" key="1">
    <citation type="journal article" date="2018" name="Front. Plant Sci.">
        <title>Red Clover (Trifolium pratense) and Zigzag Clover (T. medium) - A Picture of Genomic Similarities and Differences.</title>
        <authorList>
            <person name="Dluhosova J."/>
            <person name="Istvanek J."/>
            <person name="Nedelnik J."/>
            <person name="Repkova J."/>
        </authorList>
    </citation>
    <scope>NUCLEOTIDE SEQUENCE [LARGE SCALE GENOMIC DNA]</scope>
    <source>
        <strain evidence="6">cv. 10/8</strain>
        <tissue evidence="5">Leaf</tissue>
    </source>
</reference>
<dbReference type="SUPFAM" id="SSF51126">
    <property type="entry name" value="Pectin lyase-like"/>
    <property type="match status" value="1"/>
</dbReference>
<accession>A0A392PPP4</accession>
<comment type="subcellular location">
    <subcellularLocation>
        <location evidence="1">Secreted</location>
        <location evidence="1">Cell wall</location>
    </subcellularLocation>
</comment>
<dbReference type="InterPro" id="IPR011050">
    <property type="entry name" value="Pectin_lyase_fold/virulence"/>
</dbReference>
<dbReference type="Gene3D" id="2.160.20.10">
    <property type="entry name" value="Single-stranded right-handed beta-helix, Pectin lyase-like"/>
    <property type="match status" value="1"/>
</dbReference>
<keyword evidence="5" id="KW-0456">Lyase</keyword>
<name>A0A392PPP4_9FABA</name>
<dbReference type="InterPro" id="IPR012334">
    <property type="entry name" value="Pectin_lyas_fold"/>
</dbReference>
<feature type="non-terminal residue" evidence="5">
    <location>
        <position position="1"/>
    </location>
</feature>